<sequence length="40" mass="4847">MCSNDLHQLSLSYSLSYSEQDKFARLAFLRVSYYDRRRIL</sequence>
<accession>G9XNZ4</accession>
<proteinExistence type="predicted"/>
<dbReference type="HOGENOM" id="CLU_3288468_0_0_9"/>
<gene>
    <name evidence="1" type="ORF">HMPREF0322_02689</name>
</gene>
<comment type="caution">
    <text evidence="1">The sequence shown here is derived from an EMBL/GenBank/DDBJ whole genome shotgun (WGS) entry which is preliminary data.</text>
</comment>
<name>G9XNZ4_DESHA</name>
<dbReference type="EMBL" id="AFZX01000069">
    <property type="protein sequence ID" value="EHL06640.1"/>
    <property type="molecule type" value="Genomic_DNA"/>
</dbReference>
<dbReference type="AlphaFoldDB" id="G9XNZ4"/>
<reference evidence="1 2" key="1">
    <citation type="submission" date="2011-08" db="EMBL/GenBank/DDBJ databases">
        <authorList>
            <person name="Weinstock G."/>
            <person name="Sodergren E."/>
            <person name="Clifton S."/>
            <person name="Fulton L."/>
            <person name="Fulton B."/>
            <person name="Courtney L."/>
            <person name="Fronick C."/>
            <person name="Harrison M."/>
            <person name="Strong C."/>
            <person name="Farmer C."/>
            <person name="Delahaunty K."/>
            <person name="Markovic C."/>
            <person name="Hall O."/>
            <person name="Minx P."/>
            <person name="Tomlinson C."/>
            <person name="Mitreva M."/>
            <person name="Hou S."/>
            <person name="Chen J."/>
            <person name="Wollam A."/>
            <person name="Pepin K.H."/>
            <person name="Johnson M."/>
            <person name="Bhonagiri V."/>
            <person name="Zhang X."/>
            <person name="Suruliraj S."/>
            <person name="Warren W."/>
            <person name="Chinwalla A."/>
            <person name="Mardis E.R."/>
            <person name="Wilson R.K."/>
        </authorList>
    </citation>
    <scope>NUCLEOTIDE SEQUENCE [LARGE SCALE GENOMIC DNA]</scope>
    <source>
        <strain evidence="1 2">DP7</strain>
    </source>
</reference>
<organism evidence="1 2">
    <name type="scientific">Desulfitobacterium hafniense DP7</name>
    <dbReference type="NCBI Taxonomy" id="537010"/>
    <lineage>
        <taxon>Bacteria</taxon>
        <taxon>Bacillati</taxon>
        <taxon>Bacillota</taxon>
        <taxon>Clostridia</taxon>
        <taxon>Eubacteriales</taxon>
        <taxon>Desulfitobacteriaceae</taxon>
        <taxon>Desulfitobacterium</taxon>
    </lineage>
</organism>
<evidence type="ECO:0000313" key="1">
    <source>
        <dbReference type="EMBL" id="EHL06640.1"/>
    </source>
</evidence>
<protein>
    <submittedName>
        <fullName evidence="1">Uncharacterized protein</fullName>
    </submittedName>
</protein>
<evidence type="ECO:0000313" key="2">
    <source>
        <dbReference type="Proteomes" id="UP000004416"/>
    </source>
</evidence>
<dbReference type="Proteomes" id="UP000004416">
    <property type="component" value="Unassembled WGS sequence"/>
</dbReference>